<dbReference type="Pfam" id="PF01476">
    <property type="entry name" value="LysM"/>
    <property type="match status" value="2"/>
</dbReference>
<evidence type="ECO:0000313" key="3">
    <source>
        <dbReference type="Proteomes" id="UP000033930"/>
    </source>
</evidence>
<dbReference type="InterPro" id="IPR011055">
    <property type="entry name" value="Dup_hybrid_motif"/>
</dbReference>
<sequence>MLLVANRYTIHTLMICVVLVVGVMNLRTGVVRAEEFGRNSIMYGLVAEDRPEIVQEFAGDYLGARPASIHYREQTGISKQSLIAVAVLEEQQISENSIFGDGAIVATPVIEAGTSERSQVETYTIQSGDSLSSIASGYDLSINTLLWANNLSVSSVLRPGNTLTILPVDGVKHTVKSGDTIGGISRTYDVDQVTILSYNGLDNSDVLSIGDELLIPGGAVQATTRSTSSAISQLFAAPTTSAVPTSVSSTTPGAGYMVWPTDLRVITQYYGWKHTGLDVDCYYDNYNYAADAGYVTYSGWNGGYGYAVDIDHGNGIVTRYGHNAALYVSAGQYVSAGEAIGLCGTTGRSTGTHLHFEVIVNGVKKNPLEYIR</sequence>
<dbReference type="GO" id="GO:0004222">
    <property type="term" value="F:metalloendopeptidase activity"/>
    <property type="evidence" value="ECO:0007669"/>
    <property type="project" value="TreeGrafter"/>
</dbReference>
<evidence type="ECO:0000313" key="2">
    <source>
        <dbReference type="EMBL" id="KKR99527.1"/>
    </source>
</evidence>
<dbReference type="PANTHER" id="PTHR21666">
    <property type="entry name" value="PEPTIDASE-RELATED"/>
    <property type="match status" value="1"/>
</dbReference>
<evidence type="ECO:0000259" key="1">
    <source>
        <dbReference type="PROSITE" id="PS51782"/>
    </source>
</evidence>
<reference evidence="2 3" key="1">
    <citation type="journal article" date="2015" name="Nature">
        <title>rRNA introns, odd ribosomes, and small enigmatic genomes across a large radiation of phyla.</title>
        <authorList>
            <person name="Brown C.T."/>
            <person name="Hug L.A."/>
            <person name="Thomas B.C."/>
            <person name="Sharon I."/>
            <person name="Castelle C.J."/>
            <person name="Singh A."/>
            <person name="Wilkins M.J."/>
            <person name="Williams K.H."/>
            <person name="Banfield J.F."/>
        </authorList>
    </citation>
    <scope>NUCLEOTIDE SEQUENCE [LARGE SCALE GENOMIC DNA]</scope>
</reference>
<dbReference type="Pfam" id="PF01551">
    <property type="entry name" value="Peptidase_M23"/>
    <property type="match status" value="1"/>
</dbReference>
<dbReference type="SMART" id="SM00257">
    <property type="entry name" value="LysM"/>
    <property type="match status" value="2"/>
</dbReference>
<dbReference type="CDD" id="cd12797">
    <property type="entry name" value="M23_peptidase"/>
    <property type="match status" value="1"/>
</dbReference>
<organism evidence="2 3">
    <name type="scientific">Candidatus Uhrbacteria bacterium GW2011_GWC1_41_20</name>
    <dbReference type="NCBI Taxonomy" id="1618983"/>
    <lineage>
        <taxon>Bacteria</taxon>
        <taxon>Candidatus Uhriibacteriota</taxon>
    </lineage>
</organism>
<dbReference type="SUPFAM" id="SSF54106">
    <property type="entry name" value="LysM domain"/>
    <property type="match status" value="1"/>
</dbReference>
<dbReference type="InterPro" id="IPR016047">
    <property type="entry name" value="M23ase_b-sheet_dom"/>
</dbReference>
<feature type="domain" description="LysM" evidence="1">
    <location>
        <begin position="121"/>
        <end position="165"/>
    </location>
</feature>
<dbReference type="InterPro" id="IPR036779">
    <property type="entry name" value="LysM_dom_sf"/>
</dbReference>
<gene>
    <name evidence="2" type="ORF">UU50_C0005G0034</name>
</gene>
<dbReference type="PANTHER" id="PTHR21666:SF270">
    <property type="entry name" value="MUREIN HYDROLASE ACTIVATOR ENVC"/>
    <property type="match status" value="1"/>
</dbReference>
<dbReference type="Gene3D" id="2.70.70.10">
    <property type="entry name" value="Glucose Permease (Domain IIA)"/>
    <property type="match status" value="1"/>
</dbReference>
<dbReference type="InterPro" id="IPR018392">
    <property type="entry name" value="LysM"/>
</dbReference>
<comment type="caution">
    <text evidence="2">The sequence shown here is derived from an EMBL/GenBank/DDBJ whole genome shotgun (WGS) entry which is preliminary data.</text>
</comment>
<dbReference type="SUPFAM" id="SSF51261">
    <property type="entry name" value="Duplicated hybrid motif"/>
    <property type="match status" value="1"/>
</dbReference>
<name>A0A0G0YGN9_9BACT</name>
<accession>A0A0G0YGN9</accession>
<dbReference type="InterPro" id="IPR050570">
    <property type="entry name" value="Cell_wall_metabolism_enzyme"/>
</dbReference>
<dbReference type="PROSITE" id="PS51782">
    <property type="entry name" value="LYSM"/>
    <property type="match status" value="2"/>
</dbReference>
<feature type="domain" description="LysM" evidence="1">
    <location>
        <begin position="171"/>
        <end position="215"/>
    </location>
</feature>
<dbReference type="Gene3D" id="3.10.350.10">
    <property type="entry name" value="LysM domain"/>
    <property type="match status" value="2"/>
</dbReference>
<dbReference type="AlphaFoldDB" id="A0A0G0YGN9"/>
<dbReference type="EMBL" id="LCAW01000005">
    <property type="protein sequence ID" value="KKR99527.1"/>
    <property type="molecule type" value="Genomic_DNA"/>
</dbReference>
<dbReference type="Proteomes" id="UP000033930">
    <property type="component" value="Unassembled WGS sequence"/>
</dbReference>
<protein>
    <submittedName>
        <fullName evidence="2">Peptidase M23 family protein</fullName>
    </submittedName>
</protein>
<dbReference type="CDD" id="cd00118">
    <property type="entry name" value="LysM"/>
    <property type="match status" value="2"/>
</dbReference>
<proteinExistence type="predicted"/>